<dbReference type="PANTHER" id="PTHR43002">
    <property type="entry name" value="GLYCOGEN DEBRANCHING ENZYME"/>
    <property type="match status" value="1"/>
</dbReference>
<keyword evidence="7" id="KW-1185">Reference proteome</keyword>
<feature type="domain" description="Glycosyl hydrolase family 13 catalytic" evidence="5">
    <location>
        <begin position="159"/>
        <end position="567"/>
    </location>
</feature>
<dbReference type="CDD" id="cd02856">
    <property type="entry name" value="E_set_GDE_Isoamylase_N"/>
    <property type="match status" value="1"/>
</dbReference>
<dbReference type="InterPro" id="IPR014756">
    <property type="entry name" value="Ig_E-set"/>
</dbReference>
<dbReference type="AlphaFoldDB" id="A0AAW9Q9A9"/>
<dbReference type="InterPro" id="IPR013783">
    <property type="entry name" value="Ig-like_fold"/>
</dbReference>
<organism evidence="6 7">
    <name type="scientific">Tumidithrix elongata BACA0141</name>
    <dbReference type="NCBI Taxonomy" id="2716417"/>
    <lineage>
        <taxon>Bacteria</taxon>
        <taxon>Bacillati</taxon>
        <taxon>Cyanobacteriota</taxon>
        <taxon>Cyanophyceae</taxon>
        <taxon>Pseudanabaenales</taxon>
        <taxon>Pseudanabaenaceae</taxon>
        <taxon>Tumidithrix</taxon>
        <taxon>Tumidithrix elongata</taxon>
    </lineage>
</organism>
<dbReference type="Proteomes" id="UP001333818">
    <property type="component" value="Unassembled WGS sequence"/>
</dbReference>
<dbReference type="Pfam" id="PF21156">
    <property type="entry name" value="ISOA1-3_C"/>
    <property type="match status" value="1"/>
</dbReference>
<dbReference type="Gene3D" id="2.60.40.1180">
    <property type="entry name" value="Golgi alpha-mannosidase II"/>
    <property type="match status" value="1"/>
</dbReference>
<evidence type="ECO:0000256" key="2">
    <source>
        <dbReference type="ARBA" id="ARBA00022801"/>
    </source>
</evidence>
<reference evidence="6" key="1">
    <citation type="submission" date="2024-01" db="EMBL/GenBank/DDBJ databases">
        <title>Bank of Algae and Cyanobacteria of the Azores (BACA) strain genomes.</title>
        <authorList>
            <person name="Luz R."/>
            <person name="Cordeiro R."/>
            <person name="Fonseca A."/>
            <person name="Goncalves V."/>
        </authorList>
    </citation>
    <scope>NUCLEOTIDE SEQUENCE</scope>
    <source>
        <strain evidence="6">BACA0141</strain>
    </source>
</reference>
<dbReference type="NCBIfam" id="TIGR02100">
    <property type="entry name" value="glgX_debranch"/>
    <property type="match status" value="1"/>
</dbReference>
<proteinExistence type="inferred from homology"/>
<dbReference type="InterPro" id="IPR017853">
    <property type="entry name" value="GH"/>
</dbReference>
<dbReference type="Gene3D" id="3.20.20.80">
    <property type="entry name" value="Glycosidases"/>
    <property type="match status" value="1"/>
</dbReference>
<evidence type="ECO:0000259" key="5">
    <source>
        <dbReference type="SMART" id="SM00642"/>
    </source>
</evidence>
<evidence type="ECO:0000313" key="6">
    <source>
        <dbReference type="EMBL" id="MEE3719578.1"/>
    </source>
</evidence>
<keyword evidence="2" id="KW-0378">Hydrolase</keyword>
<evidence type="ECO:0000256" key="3">
    <source>
        <dbReference type="ARBA" id="ARBA00022946"/>
    </source>
</evidence>
<dbReference type="EMBL" id="JAZBJZ010000145">
    <property type="protein sequence ID" value="MEE3719578.1"/>
    <property type="molecule type" value="Genomic_DNA"/>
</dbReference>
<dbReference type="CDD" id="cd11326">
    <property type="entry name" value="AmyAc_Glg_debranch"/>
    <property type="match status" value="1"/>
</dbReference>
<dbReference type="SUPFAM" id="SSF51011">
    <property type="entry name" value="Glycosyl hydrolase domain"/>
    <property type="match status" value="1"/>
</dbReference>
<gene>
    <name evidence="6" type="primary">glgX</name>
    <name evidence="6" type="ORF">V2H45_22815</name>
</gene>
<dbReference type="InterPro" id="IPR013780">
    <property type="entry name" value="Glyco_hydro_b"/>
</dbReference>
<dbReference type="InterPro" id="IPR044505">
    <property type="entry name" value="GlgX_Isoamylase_N_E_set"/>
</dbReference>
<dbReference type="SUPFAM" id="SSF81296">
    <property type="entry name" value="E set domains"/>
    <property type="match status" value="1"/>
</dbReference>
<dbReference type="SMART" id="SM00642">
    <property type="entry name" value="Aamy"/>
    <property type="match status" value="1"/>
</dbReference>
<dbReference type="GO" id="GO:0005980">
    <property type="term" value="P:glycogen catabolic process"/>
    <property type="evidence" value="ECO:0007669"/>
    <property type="project" value="InterPro"/>
</dbReference>
<comment type="similarity">
    <text evidence="1">Belongs to the glycosyl hydrolase 13 family.</text>
</comment>
<name>A0AAW9Q9A9_9CYAN</name>
<accession>A0AAW9Q9A9</accession>
<keyword evidence="4" id="KW-0326">Glycosidase</keyword>
<evidence type="ECO:0000313" key="7">
    <source>
        <dbReference type="Proteomes" id="UP001333818"/>
    </source>
</evidence>
<comment type="caution">
    <text evidence="6">The sequence shown here is derived from an EMBL/GenBank/DDBJ whole genome shotgun (WGS) entry which is preliminary data.</text>
</comment>
<keyword evidence="3" id="KW-0809">Transit peptide</keyword>
<dbReference type="GO" id="GO:0019156">
    <property type="term" value="F:isoamylase activity"/>
    <property type="evidence" value="ECO:0007669"/>
    <property type="project" value="UniProtKB-ARBA"/>
</dbReference>
<dbReference type="Gene3D" id="2.60.40.10">
    <property type="entry name" value="Immunoglobulins"/>
    <property type="match status" value="1"/>
</dbReference>
<dbReference type="InterPro" id="IPR011837">
    <property type="entry name" value="Glycogen_debranch_GlgX"/>
</dbReference>
<dbReference type="SUPFAM" id="SSF51445">
    <property type="entry name" value="(Trans)glycosidases"/>
    <property type="match status" value="1"/>
</dbReference>
<dbReference type="InterPro" id="IPR004193">
    <property type="entry name" value="Glyco_hydro_13_N"/>
</dbReference>
<evidence type="ECO:0000256" key="1">
    <source>
        <dbReference type="ARBA" id="ARBA00008061"/>
    </source>
</evidence>
<dbReference type="Pfam" id="PF02922">
    <property type="entry name" value="CBM_48"/>
    <property type="match status" value="1"/>
</dbReference>
<dbReference type="InterPro" id="IPR006047">
    <property type="entry name" value="GH13_cat_dom"/>
</dbReference>
<dbReference type="GO" id="GO:0004135">
    <property type="term" value="F:amylo-alpha-1,6-glucosidase activity"/>
    <property type="evidence" value="ECO:0007669"/>
    <property type="project" value="InterPro"/>
</dbReference>
<dbReference type="Pfam" id="PF00128">
    <property type="entry name" value="Alpha-amylase"/>
    <property type="match status" value="1"/>
</dbReference>
<sequence length="695" mass="77934">MISDILPGKSFPLGATVYPNGVNFCIYSKSCTALELLLFDHADAPQPSRVIKLDPKRYKTFHYWHVFVSGIGAGQIYAYRAYGDFAPERGHRFDGSKVLLDPYAYAVVGWKNYSREAAIPFGKDNCAQALRAVVVDPITYDWEGDAPLLKPYSTTVIYEMNVNGFTRNPNSGVTPSKRGTFAGLIEKIPYLKDLGVTAVELLPIHQFDEQDVKPGLTNYWGYSTIAFFAPHMGYSSHQDPLGAVNEFRDMVKALHKAGIEVILDVVFNHTAEGNQDGPTLSFRGIGNKAYYILDQQDPSLYSNYSGCGNTLKAYHQVVGLMIIDCLRYWVAEMHVDGFRFDLASVLTRSQTGHPLEDPSILWAIESDPVLAGTKIIAEAWDAAGLYQVGSFIGDRFAEWNGPFRDDIRRFIKSDCGTIGSLAARLMGSPDIYPQPDREPSRSINFITCHDGFTMNDLVSYNLKHNEANQENNQDGANANFSWNCGEEGVTKNPEIEALRLRQIKNYYTILLVSQGTPMILMGDEVRRSQNGNNNAYCQNNELSWFDWSSLAGETDLLRFVKGMIRFTQSLEIFRQERILAVTYGSQDPHIVWHGVKLGQPDWGSHSHSLAFTLRHPDSGELLHILLNAYWEPLTFELPPLSAGEHWYRIVDTALPSPNDFSDLDRAPLVKEKEYKAQPRSSVVLMAAYINSPVNS</sequence>
<evidence type="ECO:0000256" key="4">
    <source>
        <dbReference type="ARBA" id="ARBA00023295"/>
    </source>
</evidence>
<dbReference type="RefSeq" id="WP_330486014.1">
    <property type="nucleotide sequence ID" value="NZ_JAZBJZ010000145.1"/>
</dbReference>
<dbReference type="InterPro" id="IPR048650">
    <property type="entry name" value="ISOA1-3-like_C"/>
</dbReference>
<protein>
    <submittedName>
        <fullName evidence="6">Glycogen debranching protein GlgX</fullName>
    </submittedName>
</protein>